<evidence type="ECO:0000313" key="2">
    <source>
        <dbReference type="Proteomes" id="UP000007875"/>
    </source>
</evidence>
<dbReference type="InParanoid" id="H2ZD40"/>
<evidence type="ECO:0000313" key="1">
    <source>
        <dbReference type="Ensembl" id="ENSCSAVP00000015506.1"/>
    </source>
</evidence>
<reference evidence="1" key="2">
    <citation type="submission" date="2025-08" db="UniProtKB">
        <authorList>
            <consortium name="Ensembl"/>
        </authorList>
    </citation>
    <scope>IDENTIFICATION</scope>
</reference>
<protein>
    <submittedName>
        <fullName evidence="1">Uncharacterized protein</fullName>
    </submittedName>
</protein>
<sequence>DHIAHTSKKSGRVVIDLIAFHFNKGQEADIVARSSRNYKELNCKVYNSAKRPRWKKIS</sequence>
<dbReference type="AlphaFoldDB" id="H2ZD40"/>
<proteinExistence type="predicted"/>
<reference evidence="2" key="1">
    <citation type="submission" date="2003-08" db="EMBL/GenBank/DDBJ databases">
        <authorList>
            <person name="Birren B."/>
            <person name="Nusbaum C."/>
            <person name="Abebe A."/>
            <person name="Abouelleil A."/>
            <person name="Adekoya E."/>
            <person name="Ait-zahra M."/>
            <person name="Allen N."/>
            <person name="Allen T."/>
            <person name="An P."/>
            <person name="Anderson M."/>
            <person name="Anderson S."/>
            <person name="Arachchi H."/>
            <person name="Armbruster J."/>
            <person name="Bachantsang P."/>
            <person name="Baldwin J."/>
            <person name="Barry A."/>
            <person name="Bayul T."/>
            <person name="Blitshsteyn B."/>
            <person name="Bloom T."/>
            <person name="Blye J."/>
            <person name="Boguslavskiy L."/>
            <person name="Borowsky M."/>
            <person name="Boukhgalter B."/>
            <person name="Brunache A."/>
            <person name="Butler J."/>
            <person name="Calixte N."/>
            <person name="Calvo S."/>
            <person name="Camarata J."/>
            <person name="Campo K."/>
            <person name="Chang J."/>
            <person name="Cheshatsang Y."/>
            <person name="Citroen M."/>
            <person name="Collymore A."/>
            <person name="Considine T."/>
            <person name="Cook A."/>
            <person name="Cooke P."/>
            <person name="Corum B."/>
            <person name="Cuomo C."/>
            <person name="David R."/>
            <person name="Dawoe T."/>
            <person name="Degray S."/>
            <person name="Dodge S."/>
            <person name="Dooley K."/>
            <person name="Dorje P."/>
            <person name="Dorjee K."/>
            <person name="Dorris L."/>
            <person name="Duffey N."/>
            <person name="Dupes A."/>
            <person name="Elkins T."/>
            <person name="Engels R."/>
            <person name="Erickson J."/>
            <person name="Farina A."/>
            <person name="Faro S."/>
            <person name="Ferreira P."/>
            <person name="Fischer H."/>
            <person name="Fitzgerald M."/>
            <person name="Foley K."/>
            <person name="Gage D."/>
            <person name="Galagan J."/>
            <person name="Gearin G."/>
            <person name="Gnerre S."/>
            <person name="Gnirke A."/>
            <person name="Goyette A."/>
            <person name="Graham J."/>
            <person name="Grandbois E."/>
            <person name="Gyaltsen K."/>
            <person name="Hafez N."/>
            <person name="Hagopian D."/>
            <person name="Hagos B."/>
            <person name="Hall J."/>
            <person name="Hatcher B."/>
            <person name="Heller A."/>
            <person name="Higgins H."/>
            <person name="Honan T."/>
            <person name="Horn A."/>
            <person name="Houde N."/>
            <person name="Hughes L."/>
            <person name="Hulme W."/>
            <person name="Husby E."/>
            <person name="Iliev I."/>
            <person name="Jaffe D."/>
            <person name="Jones C."/>
            <person name="Kamal M."/>
            <person name="Kamat A."/>
            <person name="Kamvysselis M."/>
            <person name="Karlsson E."/>
            <person name="Kells C."/>
            <person name="Kieu A."/>
            <person name="Kisner P."/>
            <person name="Kodira C."/>
            <person name="Kulbokas E."/>
            <person name="Labutti K."/>
            <person name="Lama D."/>
            <person name="Landers T."/>
            <person name="Leger J."/>
            <person name="Levine S."/>
            <person name="Lewis D."/>
            <person name="Lewis T."/>
            <person name="Lindblad-toh K."/>
            <person name="Liu X."/>
            <person name="Lokyitsang T."/>
            <person name="Lokyitsang Y."/>
            <person name="Lucien O."/>
            <person name="Lui A."/>
            <person name="Ma L.J."/>
            <person name="Mabbitt R."/>
            <person name="Macdonald J."/>
            <person name="Maclean C."/>
            <person name="Major J."/>
            <person name="Manning J."/>
            <person name="Marabella R."/>
            <person name="Maru K."/>
            <person name="Matthews C."/>
            <person name="Mauceli E."/>
            <person name="Mccarthy M."/>
            <person name="Mcdonough S."/>
            <person name="Mcghee T."/>
            <person name="Meldrim J."/>
            <person name="Meneus L."/>
            <person name="Mesirov J."/>
            <person name="Mihalev A."/>
            <person name="Mihova T."/>
            <person name="Mikkelsen T."/>
            <person name="Mlenga V."/>
            <person name="Moru K."/>
            <person name="Mozes J."/>
            <person name="Mulrain L."/>
            <person name="Munson G."/>
            <person name="Naylor J."/>
            <person name="Newes C."/>
            <person name="Nguyen C."/>
            <person name="Nguyen N."/>
            <person name="Nguyen T."/>
            <person name="Nicol R."/>
            <person name="Nielsen C."/>
            <person name="Nizzari M."/>
            <person name="Norbu C."/>
            <person name="Norbu N."/>
            <person name="O'donnell P."/>
            <person name="Okoawo O."/>
            <person name="O'leary S."/>
            <person name="Omotosho B."/>
            <person name="O'neill K."/>
            <person name="Osman S."/>
            <person name="Parker S."/>
            <person name="Perrin D."/>
            <person name="Phunkhang P."/>
            <person name="Piqani B."/>
            <person name="Purcell S."/>
            <person name="Rachupka T."/>
            <person name="Ramasamy U."/>
            <person name="Rameau R."/>
            <person name="Ray V."/>
            <person name="Raymond C."/>
            <person name="Retta R."/>
            <person name="Richardson S."/>
            <person name="Rise C."/>
            <person name="Rodriguez J."/>
            <person name="Rogers J."/>
            <person name="Rogov P."/>
            <person name="Rutman M."/>
            <person name="Schupbach R."/>
            <person name="Seaman C."/>
            <person name="Settipalli S."/>
            <person name="Sharpe T."/>
            <person name="Sheridan J."/>
            <person name="Sherpa N."/>
            <person name="Shi J."/>
            <person name="Smirnov S."/>
            <person name="Smith C."/>
            <person name="Sougnez C."/>
            <person name="Spencer B."/>
            <person name="Stalker J."/>
            <person name="Stange-thomann N."/>
            <person name="Stavropoulos S."/>
            <person name="Stetson K."/>
            <person name="Stone C."/>
            <person name="Stone S."/>
            <person name="Stubbs M."/>
            <person name="Talamas J."/>
            <person name="Tchuinga P."/>
            <person name="Tenzing P."/>
            <person name="Tesfaye S."/>
            <person name="Theodore J."/>
            <person name="Thoulutsang Y."/>
            <person name="Topham K."/>
            <person name="Towey S."/>
            <person name="Tsamla T."/>
            <person name="Tsomo N."/>
            <person name="Vallee D."/>
            <person name="Vassiliev H."/>
            <person name="Venkataraman V."/>
            <person name="Vinson J."/>
            <person name="Vo A."/>
            <person name="Wade C."/>
            <person name="Wang S."/>
            <person name="Wangchuk T."/>
            <person name="Wangdi T."/>
            <person name="Whittaker C."/>
            <person name="Wilkinson J."/>
            <person name="Wu Y."/>
            <person name="Wyman D."/>
            <person name="Yadav S."/>
            <person name="Yang S."/>
            <person name="Yang X."/>
            <person name="Yeager S."/>
            <person name="Yee E."/>
            <person name="Young G."/>
            <person name="Zainoun J."/>
            <person name="Zembeck L."/>
            <person name="Zimmer A."/>
            <person name="Zody M."/>
            <person name="Lander E."/>
        </authorList>
    </citation>
    <scope>NUCLEOTIDE SEQUENCE [LARGE SCALE GENOMIC DNA]</scope>
</reference>
<name>H2ZD40_CIOSA</name>
<dbReference type="Proteomes" id="UP000007875">
    <property type="component" value="Unassembled WGS sequence"/>
</dbReference>
<dbReference type="HOGENOM" id="CLU_2984122_0_0_1"/>
<reference evidence="1" key="3">
    <citation type="submission" date="2025-09" db="UniProtKB">
        <authorList>
            <consortium name="Ensembl"/>
        </authorList>
    </citation>
    <scope>IDENTIFICATION</scope>
</reference>
<accession>H2ZD40</accession>
<dbReference type="Ensembl" id="ENSCSAVT00000015684.1">
    <property type="protein sequence ID" value="ENSCSAVP00000015506.1"/>
    <property type="gene ID" value="ENSCSAVG00000009097.1"/>
</dbReference>
<keyword evidence="2" id="KW-1185">Reference proteome</keyword>
<organism evidence="1 2">
    <name type="scientific">Ciona savignyi</name>
    <name type="common">Pacific transparent sea squirt</name>
    <dbReference type="NCBI Taxonomy" id="51511"/>
    <lineage>
        <taxon>Eukaryota</taxon>
        <taxon>Metazoa</taxon>
        <taxon>Chordata</taxon>
        <taxon>Tunicata</taxon>
        <taxon>Ascidiacea</taxon>
        <taxon>Phlebobranchia</taxon>
        <taxon>Cionidae</taxon>
        <taxon>Ciona</taxon>
    </lineage>
</organism>